<dbReference type="EMBL" id="REGN01001346">
    <property type="protein sequence ID" value="RNA35274.1"/>
    <property type="molecule type" value="Genomic_DNA"/>
</dbReference>
<name>A0A3M7SHC9_BRAPC</name>
<dbReference type="Gene3D" id="2.60.40.1760">
    <property type="entry name" value="glycosyl hydrolase (family 31)"/>
    <property type="match status" value="1"/>
</dbReference>
<evidence type="ECO:0000313" key="7">
    <source>
        <dbReference type="EMBL" id="RNA35274.1"/>
    </source>
</evidence>
<keyword evidence="4" id="KW-0326">Glycosidase</keyword>
<sequence length="1527" mass="176537">MQNKIFNYFVIKYFGRTFFPPYWALGFQISRYGYLDLDDMKKVLDRFDKYGIPLDTQVADIDHFDRRLDFTIDPVKWKGLPEYFDKLHERGMKTVLLLDPALVVNETNYWPYTTGLEKNVFIHWPKGQSPDREETGSDIMLGYCWPPAKVAYPDFMKSSTQKWWVDSILRHHETLKFDGLWIDMNEPAVFGTNDERPFNWPVDSKPYWSLKCPDDEYETVKTKSSYLYGDGTKLSQKTLCMVGLQGEKDEYKHYDVHNLYGYYESIPTWEAARKLENKGRGFVITRSTFLGGGKYSGHWTGDNHSLWRHLYYSVIGLFEFNLFGISYVGADICGFWLNATSEMCARWSALGAFYPFSRNHNNEFNIHQDPGAFESDEVVRAARNALIIRYEILPYYYTLFYKSHTKGNTVIRPLFHEYPHDNKTYSIDKQFLVGPAFLVTPVLEENTNSVSGYFPADKWYEYSAGKLVGSDEIGTNLQLEAPIDFIPLHVRGGFILPTQEWNLTTEKSRNQPFGLLVAPNSDGEAQGDLFYDDGYADVSDNKFYYATFLLRDSTIKFNVEVNNYKEMENLVLNTVRLFVKAPSGVKFLLNSQLLSEDKIEIQSDQVSLKNLNLKMTDSFELEWTDESYVASGLTDVPVIDCLQENEQNCTNIGCVYNGDAVGQPKCTIPKDKSGYNMNRVIDSDYELVKADAFSLFDHDIINLNVRVEHGSIVDSNGKRYTRIKIIDKDNPTRYEVPVPVNIQKDDKPNLNVKIENSANQKAYFEISNKDGDVLFDTKGTEHGFIFSDQFLQIVMNLRDFKNLYGMGENTHYSFKHKFSYRSWWGVFGRDQPPGGKTINLYGTHPFFMAVNEKTGRAFGTLILNSNAQEYGFLPSSSISYRTIGGIFDFFIIEESSPEALIQAYSSLIGKPYMPPYWSLGFQLCRYGYKSLENLKAAAERTIEAKIPYDIQYADIDHFRKQLDFTYDTDKFNGLPEYIKNLRSRGVRFIIILDPAIDMEEPNYSTYLEGKKNDIYIKWPKEQNPQLNETLDNKNEYMVGYVWPEGKTVFPDFFRNRTKQWWMDEIDRHYKNITFDGLWIDMNEPANFDTNKPKPWNWPADRPDWNLICPNNNYDDPPYVPIIASHYGKDTRISDKTLCMRGIQGQNDEFIHYDVHNLYGWSQTEPTLNALRRTLNKRSIVITRSTYPSSGKHAGHWLGDNNSQWPHLKFNIIGMLEFNIFGIPYIGADICGFFGDATPEMCTRWMQIGAFNTFYRNHNGFNGIDQDPVALGKDVADVSRRITEIRYSLLPTLYTQFYHVNKNGGTVIRSLMHEFPADKRALDIDRQFMWGSYLLISPVLDKNTRTVFAYFPSTRWFDFYTGKEVESTGRVHEIDAPLDHLPLHVRGGSIIVTQETAVNTDSSRKNPFGLIIAPLNIGQTIKTDLYWDEGDVIDPSGKMTLIDFEFTSEPKRHYLKTSARQKDYPLLDSNVLKTVRIFGVSQSIQSIVVNGQNHMEYEHDSDTKELLIKNLKIQLDSEKSNDIYVNLN</sequence>
<feature type="domain" description="Glycoside hydrolase family 31 TIM barrel" evidence="5">
    <location>
        <begin position="911"/>
        <end position="1295"/>
    </location>
</feature>
<dbReference type="CDD" id="cd06602">
    <property type="entry name" value="GH31_MGAM_SI_GAA"/>
    <property type="match status" value="2"/>
</dbReference>
<dbReference type="PANTHER" id="PTHR22762:SF133">
    <property type="entry name" value="P-TYPE DOMAIN-CONTAINING PROTEIN"/>
    <property type="match status" value="1"/>
</dbReference>
<dbReference type="Gene3D" id="3.20.20.80">
    <property type="entry name" value="Glycosidases"/>
    <property type="match status" value="2"/>
</dbReference>
<dbReference type="InterPro" id="IPR030458">
    <property type="entry name" value="Glyco_hydro_31_AS"/>
</dbReference>
<gene>
    <name evidence="7" type="ORF">BpHYR1_024762</name>
</gene>
<dbReference type="Pfam" id="PF21365">
    <property type="entry name" value="Glyco_hydro_31_3rd"/>
    <property type="match status" value="2"/>
</dbReference>
<keyword evidence="2" id="KW-0378">Hydrolase</keyword>
<dbReference type="InterPro" id="IPR000322">
    <property type="entry name" value="Glyco_hydro_31_TIM"/>
</dbReference>
<feature type="domain" description="Glycosyl hydrolase family 31 C-terminal" evidence="6">
    <location>
        <begin position="407"/>
        <end position="496"/>
    </location>
</feature>
<dbReference type="InterPro" id="IPR017853">
    <property type="entry name" value="GH"/>
</dbReference>
<dbReference type="FunFam" id="3.20.20.80:FF:000016">
    <property type="entry name" value="Maltase-glucoamylase, intestinal"/>
    <property type="match status" value="2"/>
</dbReference>
<evidence type="ECO:0000256" key="3">
    <source>
        <dbReference type="ARBA" id="ARBA00023180"/>
    </source>
</evidence>
<organism evidence="7 8">
    <name type="scientific">Brachionus plicatilis</name>
    <name type="common">Marine rotifer</name>
    <name type="synonym">Brachionus muelleri</name>
    <dbReference type="NCBI Taxonomy" id="10195"/>
    <lineage>
        <taxon>Eukaryota</taxon>
        <taxon>Metazoa</taxon>
        <taxon>Spiralia</taxon>
        <taxon>Gnathifera</taxon>
        <taxon>Rotifera</taxon>
        <taxon>Eurotatoria</taxon>
        <taxon>Monogononta</taxon>
        <taxon>Pseudotrocha</taxon>
        <taxon>Ploima</taxon>
        <taxon>Brachionidae</taxon>
        <taxon>Brachionus</taxon>
    </lineage>
</organism>
<dbReference type="SUPFAM" id="SSF74650">
    <property type="entry name" value="Galactose mutarotase-like"/>
    <property type="match status" value="1"/>
</dbReference>
<dbReference type="STRING" id="10195.A0A3M7SHC9"/>
<dbReference type="Proteomes" id="UP000276133">
    <property type="component" value="Unassembled WGS sequence"/>
</dbReference>
<protein>
    <submittedName>
        <fullName evidence="7">Maltase-intestinal</fullName>
    </submittedName>
</protein>
<evidence type="ECO:0000256" key="4">
    <source>
        <dbReference type="ARBA" id="ARBA00023295"/>
    </source>
</evidence>
<dbReference type="InterPro" id="IPR048395">
    <property type="entry name" value="Glyco_hydro_31_C"/>
</dbReference>
<dbReference type="Gene3D" id="2.60.40.1180">
    <property type="entry name" value="Golgi alpha-mannosidase II"/>
    <property type="match status" value="4"/>
</dbReference>
<feature type="domain" description="Glycosyl hydrolase family 31 C-terminal" evidence="6">
    <location>
        <begin position="1303"/>
        <end position="1390"/>
    </location>
</feature>
<feature type="domain" description="Glycoside hydrolase family 31 TIM barrel" evidence="5">
    <location>
        <begin position="18"/>
        <end position="399"/>
    </location>
</feature>
<dbReference type="GO" id="GO:0030246">
    <property type="term" value="F:carbohydrate binding"/>
    <property type="evidence" value="ECO:0007669"/>
    <property type="project" value="InterPro"/>
</dbReference>
<evidence type="ECO:0000256" key="2">
    <source>
        <dbReference type="ARBA" id="ARBA00022801"/>
    </source>
</evidence>
<dbReference type="OrthoDB" id="1334205at2759"/>
<keyword evidence="3" id="KW-0325">Glycoprotein</keyword>
<reference evidence="7 8" key="1">
    <citation type="journal article" date="2018" name="Sci. Rep.">
        <title>Genomic signatures of local adaptation to the degree of environmental predictability in rotifers.</title>
        <authorList>
            <person name="Franch-Gras L."/>
            <person name="Hahn C."/>
            <person name="Garcia-Roger E.M."/>
            <person name="Carmona M.J."/>
            <person name="Serra M."/>
            <person name="Gomez A."/>
        </authorList>
    </citation>
    <scope>NUCLEOTIDE SEQUENCE [LARGE SCALE GENOMIC DNA]</scope>
    <source>
        <strain evidence="7">HYR1</strain>
    </source>
</reference>
<dbReference type="SUPFAM" id="SSF51445">
    <property type="entry name" value="(Trans)glycosidases"/>
    <property type="match status" value="2"/>
</dbReference>
<dbReference type="PROSITE" id="PS00129">
    <property type="entry name" value="GLYCOSYL_HYDROL_F31_1"/>
    <property type="match status" value="2"/>
</dbReference>
<dbReference type="FunFam" id="2.60.40.1180:FF:000001">
    <property type="entry name" value="Maltase-glucoamylase, intestinal"/>
    <property type="match status" value="2"/>
</dbReference>
<accession>A0A3M7SHC9</accession>
<dbReference type="SUPFAM" id="SSF51011">
    <property type="entry name" value="Glycosyl hydrolase domain"/>
    <property type="match status" value="2"/>
</dbReference>
<evidence type="ECO:0000259" key="6">
    <source>
        <dbReference type="Pfam" id="PF21365"/>
    </source>
</evidence>
<dbReference type="InterPro" id="IPR011013">
    <property type="entry name" value="Gal_mutarotase_sf_dom"/>
</dbReference>
<dbReference type="InterPro" id="IPR013780">
    <property type="entry name" value="Glyco_hydro_b"/>
</dbReference>
<dbReference type="GO" id="GO:0004558">
    <property type="term" value="F:alpha-1,4-glucosidase activity"/>
    <property type="evidence" value="ECO:0007669"/>
    <property type="project" value="TreeGrafter"/>
</dbReference>
<dbReference type="CDD" id="cd14752">
    <property type="entry name" value="GH31_N"/>
    <property type="match status" value="1"/>
</dbReference>
<proteinExistence type="inferred from homology"/>
<evidence type="ECO:0000313" key="8">
    <source>
        <dbReference type="Proteomes" id="UP000276133"/>
    </source>
</evidence>
<keyword evidence="8" id="KW-1185">Reference proteome</keyword>
<evidence type="ECO:0000259" key="5">
    <source>
        <dbReference type="Pfam" id="PF01055"/>
    </source>
</evidence>
<evidence type="ECO:0000256" key="1">
    <source>
        <dbReference type="ARBA" id="ARBA00007806"/>
    </source>
</evidence>
<dbReference type="GO" id="GO:0005975">
    <property type="term" value="P:carbohydrate metabolic process"/>
    <property type="evidence" value="ECO:0007669"/>
    <property type="project" value="InterPro"/>
</dbReference>
<dbReference type="PANTHER" id="PTHR22762">
    <property type="entry name" value="ALPHA-GLUCOSIDASE"/>
    <property type="match status" value="1"/>
</dbReference>
<comment type="similarity">
    <text evidence="1">Belongs to the glycosyl hydrolase 31 family.</text>
</comment>
<comment type="caution">
    <text evidence="7">The sequence shown here is derived from an EMBL/GenBank/DDBJ whole genome shotgun (WGS) entry which is preliminary data.</text>
</comment>
<dbReference type="Pfam" id="PF01055">
    <property type="entry name" value="Glyco_hydro_31_2nd"/>
    <property type="match status" value="2"/>
</dbReference>